<dbReference type="EMBL" id="KI546168">
    <property type="protein sequence ID" value="EST41729.1"/>
    <property type="molecule type" value="Genomic_DNA"/>
</dbReference>
<accession>V6LLZ5</accession>
<sequence length="77" mass="9149">MEEVSWMVLQILEARCGNLVGLNEVFYHIYSNEVFWQRSGHQKFYMALKDVNFYGLRLLIDNLLVNTALCYKCYTCE</sequence>
<name>V6LLZ5_9EUKA</name>
<protein>
    <submittedName>
        <fullName evidence="1">Uncharacterized protein</fullName>
    </submittedName>
</protein>
<organism evidence="1">
    <name type="scientific">Spironucleus salmonicida</name>
    <dbReference type="NCBI Taxonomy" id="348837"/>
    <lineage>
        <taxon>Eukaryota</taxon>
        <taxon>Metamonada</taxon>
        <taxon>Diplomonadida</taxon>
        <taxon>Hexamitidae</taxon>
        <taxon>Hexamitinae</taxon>
        <taxon>Spironucleus</taxon>
    </lineage>
</organism>
<evidence type="ECO:0000313" key="1">
    <source>
        <dbReference type="EMBL" id="EST41729.1"/>
    </source>
</evidence>
<reference evidence="1" key="1">
    <citation type="journal article" date="2014" name="PLoS Genet.">
        <title>The Genome of Spironucleus salmonicida Highlights a Fish Pathogen Adapted to Fluctuating Environments.</title>
        <authorList>
            <person name="Xu F."/>
            <person name="Jerlstrom-Hultqvist J."/>
            <person name="Einarsson E."/>
            <person name="Astvaldsson A."/>
            <person name="Svard S.G."/>
            <person name="Andersson J.O."/>
        </authorList>
    </citation>
    <scope>NUCLEOTIDE SEQUENCE</scope>
</reference>
<proteinExistence type="predicted"/>
<gene>
    <name evidence="1" type="ORF">SS50377_18815</name>
</gene>
<dbReference type="AlphaFoldDB" id="V6LLZ5"/>